<gene>
    <name evidence="6 8" type="primary">xseB</name>
    <name evidence="8" type="ordered locus">trd_1701</name>
</gene>
<dbReference type="InterPro" id="IPR003761">
    <property type="entry name" value="Exonuc_VII_S"/>
</dbReference>
<comment type="catalytic activity">
    <reaction evidence="6">
        <text>Exonucleolytic cleavage in either 5'- to 3'- or 3'- to 5'-direction to yield nucleoside 5'-phosphates.</text>
        <dbReference type="EC" id="3.1.11.6"/>
    </reaction>
</comment>
<sequence>MTEQADGAVPHPIDLFEQLVSEVEAIVQRLENENLPLAEAIREYQRGVELIRQCNAILDQAELQISQLRTSSPEAGLAFPADLLGFLDSEDDSSLA</sequence>
<keyword evidence="2 6" id="KW-0963">Cytoplasm</keyword>
<comment type="subcellular location">
    <subcellularLocation>
        <location evidence="6">Cytoplasm</location>
    </subcellularLocation>
</comment>
<dbReference type="Proteomes" id="UP000000447">
    <property type="component" value="Chromosome"/>
</dbReference>
<dbReference type="HOGENOM" id="CLU_2358753_0_0_0"/>
<evidence type="ECO:0000256" key="2">
    <source>
        <dbReference type="ARBA" id="ARBA00022490"/>
    </source>
</evidence>
<proteinExistence type="inferred from homology"/>
<dbReference type="InterPro" id="IPR037004">
    <property type="entry name" value="Exonuc_VII_ssu_sf"/>
</dbReference>
<dbReference type="Gene3D" id="1.10.287.1040">
    <property type="entry name" value="Exonuclease VII, small subunit"/>
    <property type="match status" value="1"/>
</dbReference>
<evidence type="ECO:0000256" key="5">
    <source>
        <dbReference type="ARBA" id="ARBA00022839"/>
    </source>
</evidence>
<dbReference type="STRING" id="309801.trd_1701"/>
<evidence type="ECO:0000256" key="1">
    <source>
        <dbReference type="ARBA" id="ARBA00009998"/>
    </source>
</evidence>
<dbReference type="GO" id="GO:0005829">
    <property type="term" value="C:cytosol"/>
    <property type="evidence" value="ECO:0007669"/>
    <property type="project" value="TreeGrafter"/>
</dbReference>
<dbReference type="NCBIfam" id="TIGR01280">
    <property type="entry name" value="xseB"/>
    <property type="match status" value="1"/>
</dbReference>
<comment type="similarity">
    <text evidence="1 6">Belongs to the XseB family.</text>
</comment>
<keyword evidence="9" id="KW-1185">Reference proteome</keyword>
<dbReference type="AlphaFoldDB" id="B9L0Z1"/>
<accession>B9L0Z1</accession>
<evidence type="ECO:0000256" key="3">
    <source>
        <dbReference type="ARBA" id="ARBA00022722"/>
    </source>
</evidence>
<dbReference type="SUPFAM" id="SSF116842">
    <property type="entry name" value="XseB-like"/>
    <property type="match status" value="1"/>
</dbReference>
<keyword evidence="3 6" id="KW-0540">Nuclease</keyword>
<reference evidence="8 9" key="1">
    <citation type="journal article" date="2009" name="PLoS ONE">
        <title>Complete genome sequence of the aerobic CO-oxidizing thermophile Thermomicrobium roseum.</title>
        <authorList>
            <person name="Wu D."/>
            <person name="Raymond J."/>
            <person name="Wu M."/>
            <person name="Chatterji S."/>
            <person name="Ren Q."/>
            <person name="Graham J.E."/>
            <person name="Bryant D.A."/>
            <person name="Robb F."/>
            <person name="Colman A."/>
            <person name="Tallon L.J."/>
            <person name="Badger J.H."/>
            <person name="Madupu R."/>
            <person name="Ward N.L."/>
            <person name="Eisen J.A."/>
        </authorList>
    </citation>
    <scope>NUCLEOTIDE SEQUENCE [LARGE SCALE GENOMIC DNA]</scope>
    <source>
        <strain evidence="9">ATCC 27502 / DSM 5159 / P-2</strain>
    </source>
</reference>
<keyword evidence="4 6" id="KW-0378">Hydrolase</keyword>
<keyword evidence="5 6" id="KW-0269">Exonuclease</keyword>
<dbReference type="eggNOG" id="COG1722">
    <property type="taxonomic scope" value="Bacteria"/>
</dbReference>
<dbReference type="GO" id="GO:0008855">
    <property type="term" value="F:exodeoxyribonuclease VII activity"/>
    <property type="evidence" value="ECO:0007669"/>
    <property type="project" value="UniProtKB-UniRule"/>
</dbReference>
<comment type="function">
    <text evidence="6">Bidirectionally degrades single-stranded DNA into large acid-insoluble oligonucleotides, which are then degraded further into small acid-soluble oligonucleotides.</text>
</comment>
<evidence type="ECO:0000313" key="9">
    <source>
        <dbReference type="Proteomes" id="UP000000447"/>
    </source>
</evidence>
<dbReference type="EMBL" id="CP001275">
    <property type="protein sequence ID" value="ACM06160.1"/>
    <property type="molecule type" value="Genomic_DNA"/>
</dbReference>
<feature type="coiled-coil region" evidence="7">
    <location>
        <begin position="13"/>
        <end position="71"/>
    </location>
</feature>
<dbReference type="RefSeq" id="WP_015922644.1">
    <property type="nucleotide sequence ID" value="NC_011959.1"/>
</dbReference>
<dbReference type="KEGG" id="tro:trd_1701"/>
<evidence type="ECO:0000313" key="8">
    <source>
        <dbReference type="EMBL" id="ACM06160.1"/>
    </source>
</evidence>
<dbReference type="Pfam" id="PF02609">
    <property type="entry name" value="Exonuc_VII_S"/>
    <property type="match status" value="1"/>
</dbReference>
<protein>
    <recommendedName>
        <fullName evidence="6">Exodeoxyribonuclease 7 small subunit</fullName>
        <ecNumber evidence="6">3.1.11.6</ecNumber>
    </recommendedName>
    <alternativeName>
        <fullName evidence="6">Exodeoxyribonuclease VII small subunit</fullName>
        <shortName evidence="6">Exonuclease VII small subunit</shortName>
    </alternativeName>
</protein>
<dbReference type="OrthoDB" id="5244334at2"/>
<dbReference type="PANTHER" id="PTHR34137">
    <property type="entry name" value="EXODEOXYRIBONUCLEASE 7 SMALL SUBUNIT"/>
    <property type="match status" value="1"/>
</dbReference>
<organism evidence="8 9">
    <name type="scientific">Thermomicrobium roseum (strain ATCC 27502 / DSM 5159 / P-2)</name>
    <dbReference type="NCBI Taxonomy" id="309801"/>
    <lineage>
        <taxon>Bacteria</taxon>
        <taxon>Pseudomonadati</taxon>
        <taxon>Thermomicrobiota</taxon>
        <taxon>Thermomicrobia</taxon>
        <taxon>Thermomicrobiales</taxon>
        <taxon>Thermomicrobiaceae</taxon>
        <taxon>Thermomicrobium</taxon>
    </lineage>
</organism>
<dbReference type="GO" id="GO:0009318">
    <property type="term" value="C:exodeoxyribonuclease VII complex"/>
    <property type="evidence" value="ECO:0007669"/>
    <property type="project" value="UniProtKB-UniRule"/>
</dbReference>
<dbReference type="HAMAP" id="MF_00337">
    <property type="entry name" value="Exonuc_7_S"/>
    <property type="match status" value="1"/>
</dbReference>
<evidence type="ECO:0000256" key="4">
    <source>
        <dbReference type="ARBA" id="ARBA00022801"/>
    </source>
</evidence>
<dbReference type="GO" id="GO:0006308">
    <property type="term" value="P:DNA catabolic process"/>
    <property type="evidence" value="ECO:0007669"/>
    <property type="project" value="UniProtKB-UniRule"/>
</dbReference>
<comment type="subunit">
    <text evidence="6">Heterooligomer composed of large and small subunits.</text>
</comment>
<name>B9L0Z1_THERP</name>
<evidence type="ECO:0000256" key="6">
    <source>
        <dbReference type="HAMAP-Rule" id="MF_00337"/>
    </source>
</evidence>
<dbReference type="PANTHER" id="PTHR34137:SF1">
    <property type="entry name" value="EXODEOXYRIBONUCLEASE 7 SMALL SUBUNIT"/>
    <property type="match status" value="1"/>
</dbReference>
<dbReference type="EC" id="3.1.11.6" evidence="6"/>
<evidence type="ECO:0000256" key="7">
    <source>
        <dbReference type="SAM" id="Coils"/>
    </source>
</evidence>
<keyword evidence="7" id="KW-0175">Coiled coil</keyword>